<feature type="transmembrane region" description="Helical" evidence="6">
    <location>
        <begin position="262"/>
        <end position="283"/>
    </location>
</feature>
<feature type="transmembrane region" description="Helical" evidence="6">
    <location>
        <begin position="289"/>
        <end position="313"/>
    </location>
</feature>
<evidence type="ECO:0000256" key="3">
    <source>
        <dbReference type="ARBA" id="ARBA00022989"/>
    </source>
</evidence>
<dbReference type="EMBL" id="GL629997">
    <property type="protein sequence ID" value="EFW99302.1"/>
    <property type="molecule type" value="Genomic_DNA"/>
</dbReference>
<feature type="region of interest" description="Disordered" evidence="5">
    <location>
        <begin position="524"/>
        <end position="551"/>
    </location>
</feature>
<dbReference type="PANTHER" id="PTHR12570">
    <property type="match status" value="1"/>
</dbReference>
<name>F0XT78_GROCL</name>
<feature type="compositionally biased region" description="Low complexity" evidence="5">
    <location>
        <begin position="574"/>
        <end position="588"/>
    </location>
</feature>
<evidence type="ECO:0000256" key="5">
    <source>
        <dbReference type="SAM" id="MobiDB-lite"/>
    </source>
</evidence>
<gene>
    <name evidence="7" type="ORF">CMQ_5723</name>
</gene>
<dbReference type="OrthoDB" id="2504919at2759"/>
<evidence type="ECO:0000313" key="8">
    <source>
        <dbReference type="Proteomes" id="UP000007796"/>
    </source>
</evidence>
<feature type="transmembrane region" description="Helical" evidence="6">
    <location>
        <begin position="112"/>
        <end position="133"/>
    </location>
</feature>
<dbReference type="Gene3D" id="1.10.3730.20">
    <property type="match status" value="1"/>
</dbReference>
<keyword evidence="3 6" id="KW-1133">Transmembrane helix</keyword>
<dbReference type="eggNOG" id="KOG2922">
    <property type="taxonomic scope" value="Eukaryota"/>
</dbReference>
<dbReference type="PANTHER" id="PTHR12570:SF86">
    <property type="entry name" value="ADR321CP"/>
    <property type="match status" value="1"/>
</dbReference>
<dbReference type="InParanoid" id="F0XT78"/>
<evidence type="ECO:0000256" key="1">
    <source>
        <dbReference type="ARBA" id="ARBA00004141"/>
    </source>
</evidence>
<feature type="transmembrane region" description="Helical" evidence="6">
    <location>
        <begin position="153"/>
        <end position="181"/>
    </location>
</feature>
<feature type="transmembrane region" description="Helical" evidence="6">
    <location>
        <begin position="12"/>
        <end position="33"/>
    </location>
</feature>
<dbReference type="InterPro" id="IPR037185">
    <property type="entry name" value="EmrE-like"/>
</dbReference>
<keyword evidence="4 6" id="KW-0472">Membrane</keyword>
<proteinExistence type="predicted"/>
<evidence type="ECO:0000313" key="7">
    <source>
        <dbReference type="EMBL" id="EFW99302.1"/>
    </source>
</evidence>
<feature type="transmembrane region" description="Helical" evidence="6">
    <location>
        <begin position="85"/>
        <end position="105"/>
    </location>
</feature>
<feature type="region of interest" description="Disordered" evidence="5">
    <location>
        <begin position="568"/>
        <end position="607"/>
    </location>
</feature>
<dbReference type="Pfam" id="PF05653">
    <property type="entry name" value="Mg_trans_NIPA"/>
    <property type="match status" value="1"/>
</dbReference>
<dbReference type="HOGENOM" id="CLU_011406_1_0_1"/>
<dbReference type="Proteomes" id="UP000007796">
    <property type="component" value="Unassembled WGS sequence"/>
</dbReference>
<feature type="transmembrane region" description="Helical" evidence="6">
    <location>
        <begin position="59"/>
        <end position="79"/>
    </location>
</feature>
<dbReference type="RefSeq" id="XP_014168785.1">
    <property type="nucleotide sequence ID" value="XM_014313310.1"/>
</dbReference>
<dbReference type="GO" id="GO:0015095">
    <property type="term" value="F:magnesium ion transmembrane transporter activity"/>
    <property type="evidence" value="ECO:0007669"/>
    <property type="project" value="InterPro"/>
</dbReference>
<comment type="subcellular location">
    <subcellularLocation>
        <location evidence="1">Membrane</location>
        <topology evidence="1">Multi-pass membrane protein</topology>
    </subcellularLocation>
</comment>
<accession>F0XT78</accession>
<evidence type="ECO:0000256" key="6">
    <source>
        <dbReference type="SAM" id="Phobius"/>
    </source>
</evidence>
<dbReference type="AlphaFoldDB" id="F0XT78"/>
<dbReference type="GeneID" id="25979077"/>
<dbReference type="GO" id="GO:0016020">
    <property type="term" value="C:membrane"/>
    <property type="evidence" value="ECO:0007669"/>
    <property type="project" value="UniProtKB-SubCell"/>
</dbReference>
<reference evidence="7 8" key="1">
    <citation type="journal article" date="2011" name="Proc. Natl. Acad. Sci. U.S.A.">
        <title>Genome and transcriptome analyses of the mountain pine beetle-fungal symbiont Grosmannia clavigera, a lodgepole pine pathogen.</title>
        <authorList>
            <person name="DiGuistini S."/>
            <person name="Wang Y."/>
            <person name="Liao N.Y."/>
            <person name="Taylor G."/>
            <person name="Tanguay P."/>
            <person name="Feau N."/>
            <person name="Henrissat B."/>
            <person name="Chan S.K."/>
            <person name="Hesse-Orce U."/>
            <person name="Alamouti S.M."/>
            <person name="Tsui C.K.M."/>
            <person name="Docking R.T."/>
            <person name="Levasseur A."/>
            <person name="Haridas S."/>
            <person name="Robertson G."/>
            <person name="Birol I."/>
            <person name="Holt R.A."/>
            <person name="Marra M.A."/>
            <person name="Hamelin R.C."/>
            <person name="Hirst M."/>
            <person name="Jones S.J.M."/>
            <person name="Bohlmann J."/>
            <person name="Breuil C."/>
        </authorList>
    </citation>
    <scope>NUCLEOTIDE SEQUENCE [LARGE SCALE GENOMIC DNA]</scope>
    <source>
        <strain evidence="8">kw1407 / UAMH 11150</strain>
    </source>
</reference>
<sequence>MTFPRGLSPGGSIALGIVVGVLSTSVQSLGLTLQRKSHILEDGKAPHLARRPPHRRRRWQLGMGLFLAANLLGSSVQISTLPLPVLSTLQASGLVFNSICATLILGEPFTRWSLWGTLLVCSGAVLIAIFGAIPEPAHNLAELLALLVRPAFVAWMAFQAVVVLALALVVELAAAVTPPLLAQTARFRLGRGLTYGAISGILSAHALLVAKSAVELVVRTVADGNNQFRHWQAWALVLVFVALALVQLYYLHRGLRLVSTSILYPLVFCVYNIVAILDGLIYFRQTDLIGPLRGCLITIGTAILLSGVFALSWRLGTEQQHQSQHQHSSAVVAQTAGDNDDEAGEDALLLGSSDIAIIEADNGDEADETQGLLHKKYVSSYHTFACTTVHHVVGDSGVTVAETASLLPPSPSSSPSLPAPGCWRPVPSSFPSLGATGLLVSNTSPTSRWMERAEIWGELEDQARSPRVSSGGGGAVGAGNRAANLRRHRSKTLPDLSGELPTRSPIHIEPEDDVDAEALAAYHRTHRRRRKSAGFPGFHQPRRTGSTGGLQDALGSVWRLGWWSGKGKQPVTAMPPVASSSPSLSSSARDAGDETAQGLRHHHDSPV</sequence>
<evidence type="ECO:0000256" key="2">
    <source>
        <dbReference type="ARBA" id="ARBA00022692"/>
    </source>
</evidence>
<dbReference type="InterPro" id="IPR008521">
    <property type="entry name" value="Mg_trans_NIPA"/>
</dbReference>
<keyword evidence="2 6" id="KW-0812">Transmembrane</keyword>
<evidence type="ECO:0000256" key="4">
    <source>
        <dbReference type="ARBA" id="ARBA00023136"/>
    </source>
</evidence>
<keyword evidence="8" id="KW-1185">Reference proteome</keyword>
<organism evidence="8">
    <name type="scientific">Grosmannia clavigera (strain kw1407 / UAMH 11150)</name>
    <name type="common">Blue stain fungus</name>
    <name type="synonym">Graphiocladiella clavigera</name>
    <dbReference type="NCBI Taxonomy" id="655863"/>
    <lineage>
        <taxon>Eukaryota</taxon>
        <taxon>Fungi</taxon>
        <taxon>Dikarya</taxon>
        <taxon>Ascomycota</taxon>
        <taxon>Pezizomycotina</taxon>
        <taxon>Sordariomycetes</taxon>
        <taxon>Sordariomycetidae</taxon>
        <taxon>Ophiostomatales</taxon>
        <taxon>Ophiostomataceae</taxon>
        <taxon>Leptographium</taxon>
    </lineage>
</organism>
<protein>
    <submittedName>
        <fullName evidence="7">Duf803 domain containing protein</fullName>
    </submittedName>
</protein>
<feature type="transmembrane region" description="Helical" evidence="6">
    <location>
        <begin position="231"/>
        <end position="250"/>
    </location>
</feature>
<dbReference type="SUPFAM" id="SSF103481">
    <property type="entry name" value="Multidrug resistance efflux transporter EmrE"/>
    <property type="match status" value="1"/>
</dbReference>